<organism evidence="6 7">
    <name type="scientific">Immersiella caudata</name>
    <dbReference type="NCBI Taxonomy" id="314043"/>
    <lineage>
        <taxon>Eukaryota</taxon>
        <taxon>Fungi</taxon>
        <taxon>Dikarya</taxon>
        <taxon>Ascomycota</taxon>
        <taxon>Pezizomycotina</taxon>
        <taxon>Sordariomycetes</taxon>
        <taxon>Sordariomycetidae</taxon>
        <taxon>Sordariales</taxon>
        <taxon>Lasiosphaeriaceae</taxon>
        <taxon>Immersiella</taxon>
    </lineage>
</organism>
<feature type="transmembrane region" description="Helical" evidence="5">
    <location>
        <begin position="520"/>
        <end position="541"/>
    </location>
</feature>
<dbReference type="AlphaFoldDB" id="A0AA39WYK8"/>
<keyword evidence="2 5" id="KW-0812">Transmembrane</keyword>
<keyword evidence="3 5" id="KW-1133">Transmembrane helix</keyword>
<feature type="transmembrane region" description="Helical" evidence="5">
    <location>
        <begin position="465"/>
        <end position="482"/>
    </location>
</feature>
<evidence type="ECO:0000256" key="2">
    <source>
        <dbReference type="ARBA" id="ARBA00022692"/>
    </source>
</evidence>
<comment type="subcellular location">
    <subcellularLocation>
        <location evidence="1">Membrane</location>
        <topology evidence="1">Multi-pass membrane protein</topology>
    </subcellularLocation>
</comment>
<accession>A0AA39WYK8</accession>
<evidence type="ECO:0000313" key="7">
    <source>
        <dbReference type="Proteomes" id="UP001175000"/>
    </source>
</evidence>
<dbReference type="Proteomes" id="UP001175000">
    <property type="component" value="Unassembled WGS sequence"/>
</dbReference>
<keyword evidence="7" id="KW-1185">Reference proteome</keyword>
<feature type="transmembrane region" description="Helical" evidence="5">
    <location>
        <begin position="489"/>
        <end position="508"/>
    </location>
</feature>
<evidence type="ECO:0000313" key="6">
    <source>
        <dbReference type="EMBL" id="KAK0624017.1"/>
    </source>
</evidence>
<protein>
    <submittedName>
        <fullName evidence="6">Uncharacterized protein</fullName>
    </submittedName>
</protein>
<name>A0AA39WYK8_9PEZI</name>
<comment type="caution">
    <text evidence="6">The sequence shown here is derived from an EMBL/GenBank/DDBJ whole genome shotgun (WGS) entry which is preliminary data.</text>
</comment>
<dbReference type="SUPFAM" id="SSF144083">
    <property type="entry name" value="Magnesium transport protein CorA, transmembrane region"/>
    <property type="match status" value="1"/>
</dbReference>
<reference evidence="6" key="1">
    <citation type="submission" date="2023-06" db="EMBL/GenBank/DDBJ databases">
        <title>Genome-scale phylogeny and comparative genomics of the fungal order Sordariales.</title>
        <authorList>
            <consortium name="Lawrence Berkeley National Laboratory"/>
            <person name="Hensen N."/>
            <person name="Bonometti L."/>
            <person name="Westerberg I."/>
            <person name="Brannstrom I.O."/>
            <person name="Guillou S."/>
            <person name="Cros-Aarteil S."/>
            <person name="Calhoun S."/>
            <person name="Haridas S."/>
            <person name="Kuo A."/>
            <person name="Mondo S."/>
            <person name="Pangilinan J."/>
            <person name="Riley R."/>
            <person name="Labutti K."/>
            <person name="Andreopoulos B."/>
            <person name="Lipzen A."/>
            <person name="Chen C."/>
            <person name="Yanf M."/>
            <person name="Daum C."/>
            <person name="Ng V."/>
            <person name="Clum A."/>
            <person name="Steindorff A."/>
            <person name="Ohm R."/>
            <person name="Martin F."/>
            <person name="Silar P."/>
            <person name="Natvig D."/>
            <person name="Lalanne C."/>
            <person name="Gautier V."/>
            <person name="Ament-Velasquez S.L."/>
            <person name="Kruys A."/>
            <person name="Hutchinson M.I."/>
            <person name="Powell A.J."/>
            <person name="Barry K."/>
            <person name="Miller A.N."/>
            <person name="Grigoriev I.V."/>
            <person name="Debuchy R."/>
            <person name="Gladieux P."/>
            <person name="Thoren M.H."/>
            <person name="Johannesson H."/>
        </authorList>
    </citation>
    <scope>NUCLEOTIDE SEQUENCE</scope>
    <source>
        <strain evidence="6">CBS 606.72</strain>
    </source>
</reference>
<proteinExistence type="predicted"/>
<evidence type="ECO:0000256" key="3">
    <source>
        <dbReference type="ARBA" id="ARBA00022989"/>
    </source>
</evidence>
<dbReference type="Gene3D" id="1.20.58.340">
    <property type="entry name" value="Magnesium transport protein CorA, transmembrane region"/>
    <property type="match status" value="1"/>
</dbReference>
<dbReference type="GO" id="GO:0016020">
    <property type="term" value="C:membrane"/>
    <property type="evidence" value="ECO:0007669"/>
    <property type="project" value="UniProtKB-SubCell"/>
</dbReference>
<evidence type="ECO:0000256" key="5">
    <source>
        <dbReference type="SAM" id="Phobius"/>
    </source>
</evidence>
<keyword evidence="4 5" id="KW-0472">Membrane</keyword>
<dbReference type="InterPro" id="IPR045863">
    <property type="entry name" value="CorA_TM1_TM2"/>
</dbReference>
<dbReference type="EMBL" id="JAULSU010000003">
    <property type="protein sequence ID" value="KAK0624017.1"/>
    <property type="molecule type" value="Genomic_DNA"/>
</dbReference>
<evidence type="ECO:0000256" key="1">
    <source>
        <dbReference type="ARBA" id="ARBA00004141"/>
    </source>
</evidence>
<gene>
    <name evidence="6" type="ORF">B0T14DRAFT_192238</name>
</gene>
<evidence type="ECO:0000256" key="4">
    <source>
        <dbReference type="ARBA" id="ARBA00023136"/>
    </source>
</evidence>
<sequence length="563" mass="64701">MNFRLSVIDLSLDDSASRLTLLESSNLDEVRNFFPVIAPRNRGRRIFILERSGAYLPRRPRVPDGTIEKALSDHLGTPETFFTEHTAQGPAFTANEAHIRSSWLPSSMPADEIFHHDMFSMWLYTGSTKDVQWPCSKSGRRLCPGDEGVELRCDATGRELQFYELKSRPEGKRWLMIVPQRCSYWSSLYGEGGWDTLILCDPPPTYGKVNRTGGPVSLVKRIPFNNGYREFLPPSAVRHGAVSDYTRQELTLIPRQPGEDALAARRRHAINVQRRALQEQLDCPSPPRTCMFDDLRYYFCKHAQLLDIRDHPSCVTLFPLKLIAGHFVVVHDFVAFQTARMRSTGWNLRRETAEQVRAAQEVETAWSRFRCTEYLEAVTSVLDTLDVARDSHHTHPYFYPSPTIYRRATFFDRPRSYDPQGRIGHPETLPDAVPPLHTSDWKSPINDFIYLHRQFSLRREDYDRITTSIAALAGIISGRLGIDEAKTAKALTFVAMCFAPLSWISGVYSMEVFGPDGEFFWQYWATALPTMLAVWGVFFIWKYKWWVVGLRVLVGLWRWVFGS</sequence>